<reference evidence="18 19" key="1">
    <citation type="submission" date="2019-01" db="EMBL/GenBank/DDBJ databases">
        <title>Genome Assembly of Collichthys lucidus.</title>
        <authorList>
            <person name="Cai M."/>
            <person name="Xiao S."/>
        </authorList>
    </citation>
    <scope>NUCLEOTIDE SEQUENCE [LARGE SCALE GENOMIC DNA]</scope>
    <source>
        <strain evidence="18">JT15FE1705JMU</strain>
        <tissue evidence="18">Muscle</tissue>
    </source>
</reference>
<evidence type="ECO:0000256" key="10">
    <source>
        <dbReference type="ARBA" id="ARBA00023055"/>
    </source>
</evidence>
<dbReference type="InterPro" id="IPR045811">
    <property type="entry name" value="MTP_lip-bd"/>
</dbReference>
<dbReference type="FunFam" id="1.10.1450.10:FF:000001">
    <property type="entry name" value="Tetraspanin"/>
    <property type="match status" value="1"/>
</dbReference>
<evidence type="ECO:0000256" key="14">
    <source>
        <dbReference type="PROSITE-ProRule" id="PRU00557"/>
    </source>
</evidence>
<evidence type="ECO:0000256" key="4">
    <source>
        <dbReference type="ARBA" id="ARBA00022448"/>
    </source>
</evidence>
<evidence type="ECO:0000256" key="16">
    <source>
        <dbReference type="SAM" id="Phobius"/>
    </source>
</evidence>
<dbReference type="FunFam" id="2.30.230.10:FF:000001">
    <property type="entry name" value="Microsomal triglyceride transfer protein large subunit"/>
    <property type="match status" value="1"/>
</dbReference>
<dbReference type="InterPro" id="IPR008952">
    <property type="entry name" value="Tetraspanin_EC2_sf"/>
</dbReference>
<dbReference type="Gene3D" id="1.25.10.20">
    <property type="entry name" value="Vitellinogen, superhelical"/>
    <property type="match status" value="1"/>
</dbReference>
<accession>A0A4U5U279</accession>
<evidence type="ECO:0000256" key="6">
    <source>
        <dbReference type="ARBA" id="ARBA00022692"/>
    </source>
</evidence>
<keyword evidence="5" id="KW-1003">Cell membrane</keyword>
<feature type="domain" description="Vitellogenin" evidence="17">
    <location>
        <begin position="354"/>
        <end position="988"/>
    </location>
</feature>
<feature type="transmembrane region" description="Helical" evidence="16">
    <location>
        <begin position="97"/>
        <end position="116"/>
    </location>
</feature>
<keyword evidence="19" id="KW-1185">Reference proteome</keyword>
<feature type="region of interest" description="Disordered" evidence="15">
    <location>
        <begin position="1005"/>
        <end position="1025"/>
    </location>
</feature>
<evidence type="ECO:0000256" key="13">
    <source>
        <dbReference type="ARBA" id="ARBA00023180"/>
    </source>
</evidence>
<evidence type="ECO:0000256" key="9">
    <source>
        <dbReference type="ARBA" id="ARBA00022989"/>
    </source>
</evidence>
<dbReference type="InterPro" id="IPR018499">
    <property type="entry name" value="Tetraspanin/Peripherin"/>
</dbReference>
<feature type="transmembrane region" description="Helical" evidence="16">
    <location>
        <begin position="63"/>
        <end position="85"/>
    </location>
</feature>
<dbReference type="InterPro" id="IPR015816">
    <property type="entry name" value="Vitellinogen_b-sht_N"/>
</dbReference>
<evidence type="ECO:0000259" key="17">
    <source>
        <dbReference type="PROSITE" id="PS51211"/>
    </source>
</evidence>
<dbReference type="Proteomes" id="UP000298787">
    <property type="component" value="Chromosome 3"/>
</dbReference>
<organism evidence="18 19">
    <name type="scientific">Collichthys lucidus</name>
    <name type="common">Big head croaker</name>
    <name type="synonym">Sciaena lucida</name>
    <dbReference type="NCBI Taxonomy" id="240159"/>
    <lineage>
        <taxon>Eukaryota</taxon>
        <taxon>Metazoa</taxon>
        <taxon>Chordata</taxon>
        <taxon>Craniata</taxon>
        <taxon>Vertebrata</taxon>
        <taxon>Euteleostomi</taxon>
        <taxon>Actinopterygii</taxon>
        <taxon>Neopterygii</taxon>
        <taxon>Teleostei</taxon>
        <taxon>Neoteleostei</taxon>
        <taxon>Acanthomorphata</taxon>
        <taxon>Eupercaria</taxon>
        <taxon>Sciaenidae</taxon>
        <taxon>Collichthys</taxon>
    </lineage>
</organism>
<dbReference type="AlphaFoldDB" id="A0A4U5U279"/>
<dbReference type="SUPFAM" id="SSF48652">
    <property type="entry name" value="Tetraspanin"/>
    <property type="match status" value="1"/>
</dbReference>
<dbReference type="GO" id="GO:0008289">
    <property type="term" value="F:lipid binding"/>
    <property type="evidence" value="ECO:0007669"/>
    <property type="project" value="InterPro"/>
</dbReference>
<evidence type="ECO:0000256" key="5">
    <source>
        <dbReference type="ARBA" id="ARBA00022475"/>
    </source>
</evidence>
<evidence type="ECO:0000256" key="7">
    <source>
        <dbReference type="ARBA" id="ARBA00022729"/>
    </source>
</evidence>
<evidence type="ECO:0000256" key="1">
    <source>
        <dbReference type="ARBA" id="ARBA00004240"/>
    </source>
</evidence>
<dbReference type="InterPro" id="IPR001747">
    <property type="entry name" value="Vitellogenin_N"/>
</dbReference>
<dbReference type="CDD" id="cd03159">
    <property type="entry name" value="TM4SF9_like_LEL"/>
    <property type="match status" value="1"/>
</dbReference>
<dbReference type="PROSITE" id="PS51211">
    <property type="entry name" value="VITELLOGENIN"/>
    <property type="match status" value="1"/>
</dbReference>
<dbReference type="GO" id="GO:0005548">
    <property type="term" value="F:phospholipid transporter activity"/>
    <property type="evidence" value="ECO:0007669"/>
    <property type="project" value="InterPro"/>
</dbReference>
<dbReference type="FunFam" id="1.25.10.20:FF:000001">
    <property type="entry name" value="microsomal triglyceride transfer protein large subunit"/>
    <property type="match status" value="1"/>
</dbReference>
<comment type="subcellular location">
    <subcellularLocation>
        <location evidence="2">Cell membrane</location>
        <topology evidence="2">Multi-pass membrane protein</topology>
    </subcellularLocation>
    <subcellularLocation>
        <location evidence="1">Endoplasmic reticulum</location>
    </subcellularLocation>
</comment>
<dbReference type="Pfam" id="PF01347">
    <property type="entry name" value="Vitellogenin_N"/>
    <property type="match status" value="1"/>
</dbReference>
<dbReference type="Gene3D" id="1.10.1450.10">
    <property type="entry name" value="Tetraspanin"/>
    <property type="match status" value="1"/>
</dbReference>
<evidence type="ECO:0000256" key="8">
    <source>
        <dbReference type="ARBA" id="ARBA00022824"/>
    </source>
</evidence>
<evidence type="ECO:0000313" key="19">
    <source>
        <dbReference type="Proteomes" id="UP000298787"/>
    </source>
</evidence>
<dbReference type="PROSITE" id="PS00421">
    <property type="entry name" value="TM4_1"/>
    <property type="match status" value="1"/>
</dbReference>
<keyword evidence="6 16" id="KW-0812">Transmembrane</keyword>
<protein>
    <submittedName>
        <fullName evidence="18">Microsomal triglyceride transfer protein</fullName>
    </submittedName>
</protein>
<evidence type="ECO:0000256" key="11">
    <source>
        <dbReference type="ARBA" id="ARBA00023136"/>
    </source>
</evidence>
<evidence type="ECO:0000256" key="3">
    <source>
        <dbReference type="ARBA" id="ARBA00006840"/>
    </source>
</evidence>
<keyword evidence="13" id="KW-0325">Glycoprotein</keyword>
<dbReference type="Gene3D" id="2.30.230.10">
    <property type="entry name" value="Lipovitellin, beta-sheet shell regions, chain A"/>
    <property type="match status" value="1"/>
</dbReference>
<dbReference type="SUPFAM" id="SSF56968">
    <property type="entry name" value="Lipovitellin-phosvitin complex, beta-sheet shell regions"/>
    <property type="match status" value="1"/>
</dbReference>
<evidence type="ECO:0000256" key="2">
    <source>
        <dbReference type="ARBA" id="ARBA00004651"/>
    </source>
</evidence>
<dbReference type="InterPro" id="IPR011030">
    <property type="entry name" value="Lipovitellin_superhlx_dom"/>
</dbReference>
<dbReference type="Pfam" id="PF19444">
    <property type="entry name" value="MTP_lip_bd"/>
    <property type="match status" value="1"/>
</dbReference>
<gene>
    <name evidence="18" type="ORF">D9C73_002258</name>
</gene>
<dbReference type="SUPFAM" id="SSF48431">
    <property type="entry name" value="Lipovitellin-phosvitin complex, superhelical domain"/>
    <property type="match status" value="1"/>
</dbReference>
<dbReference type="STRING" id="240159.A0A4U5U279"/>
<dbReference type="PANTHER" id="PTHR13024">
    <property type="entry name" value="MICROSOMAL TRIGLYCERIDE TRANSFER PROTEIN, LARGE SUBUNIT"/>
    <property type="match status" value="1"/>
</dbReference>
<feature type="transmembrane region" description="Helical" evidence="16">
    <location>
        <begin position="21"/>
        <end position="43"/>
    </location>
</feature>
<keyword evidence="9 16" id="KW-1133">Transmembrane helix</keyword>
<dbReference type="SMART" id="SM00638">
    <property type="entry name" value="LPD_N"/>
    <property type="match status" value="1"/>
</dbReference>
<dbReference type="InterPro" id="IPR018503">
    <property type="entry name" value="Tetraspanin_CS"/>
</dbReference>
<name>A0A4U5U279_COLLU</name>
<keyword evidence="8" id="KW-0256">Endoplasmic reticulum</keyword>
<comment type="similarity">
    <text evidence="3">Belongs to the tetraspanin (TM4SF) family.</text>
</comment>
<keyword evidence="4" id="KW-0813">Transport</keyword>
<keyword evidence="10" id="KW-0445">Lipid transport</keyword>
<dbReference type="GO" id="GO:0016323">
    <property type="term" value="C:basolateral plasma membrane"/>
    <property type="evidence" value="ECO:0007669"/>
    <property type="project" value="TreeGrafter"/>
</dbReference>
<dbReference type="GO" id="GO:0005794">
    <property type="term" value="C:Golgi apparatus"/>
    <property type="evidence" value="ECO:0007669"/>
    <property type="project" value="TreeGrafter"/>
</dbReference>
<dbReference type="GO" id="GO:0042157">
    <property type="term" value="P:lipoprotein metabolic process"/>
    <property type="evidence" value="ECO:0007669"/>
    <property type="project" value="TreeGrafter"/>
</dbReference>
<dbReference type="PANTHER" id="PTHR13024:SF1">
    <property type="entry name" value="MICROSOMAL TRIGLYCERIDE TRANSFER PROTEIN LARGE SUBUNIT"/>
    <property type="match status" value="1"/>
</dbReference>
<keyword evidence="7" id="KW-0732">Signal</keyword>
<dbReference type="InterPro" id="IPR039988">
    <property type="entry name" value="MTTP"/>
</dbReference>
<proteinExistence type="inferred from homology"/>
<evidence type="ECO:0000256" key="12">
    <source>
        <dbReference type="ARBA" id="ARBA00023157"/>
    </source>
</evidence>
<keyword evidence="12" id="KW-1015">Disulfide bond</keyword>
<keyword evidence="11 16" id="KW-0472">Membrane</keyword>
<dbReference type="GO" id="GO:0042632">
    <property type="term" value="P:cholesterol homeostasis"/>
    <property type="evidence" value="ECO:0007669"/>
    <property type="project" value="TreeGrafter"/>
</dbReference>
<dbReference type="GO" id="GO:0005783">
    <property type="term" value="C:endoplasmic reticulum"/>
    <property type="evidence" value="ECO:0007669"/>
    <property type="project" value="UniProtKB-SubCell"/>
</dbReference>
<evidence type="ECO:0000256" key="15">
    <source>
        <dbReference type="SAM" id="MobiDB-lite"/>
    </source>
</evidence>
<dbReference type="Pfam" id="PF00335">
    <property type="entry name" value="Tetraspanin"/>
    <property type="match status" value="1"/>
</dbReference>
<dbReference type="PRINTS" id="PR00259">
    <property type="entry name" value="TMFOUR"/>
</dbReference>
<dbReference type="EMBL" id="CM014080">
    <property type="protein sequence ID" value="TKS68197.1"/>
    <property type="molecule type" value="Genomic_DNA"/>
</dbReference>
<sequence length="1049" mass="115832">MMSGKHFKAHEVSCCIKYFIFGFNIIFWFLGVAFLGIGLWAWSEKGVLSNISSITDLGGFDPVWLFLVVGGVMFILGFAGCIGALRENSFLLKFFSVFLGIIFFLELTAGVLAFVFKDWIKDQLNSFINNNIRAYRDDIDLQNLIDFTQEYWECCGAFGADDWNLNIYFNCTDSNPSREKCGVPFSCCTKDPAEDVINTQCGYDIRAKPDSEQRTFIYIKGCVPQFEKWLQDNLTVVAGIFIGIALLQFVYLRPPLQSPKGRTDVPELCSLDASGERREIDESANVSRTKSRIHISAPWIQILKQKLKNRNQTGNISEEESQHLHLQTNTDIRWLLCQMHIHSSAKGGAAGPRLNNNQLYKFSYTTEVLVDRARGSKEGSTGYRISSDVDVNLVWRDPSSKDDQLIRLVISNVRIDPASRRSEKKNILHGSTAESVLGKTKLAALMKPFLLHLKNGKAKAFYSYWAEPATIKNLKRGLASLLQVQLKTGKVIENDVSGRCTVDYKAVKGQVTRSKILDTCKTPETGFTTHSQVLGVSRKSNSVTVFTLEDGFIGSAVAEEIHSLAVNARRSAAAKVVSRQTLKLVKTEAGPLEAAGKDVAGVVKSIDAKLAAVGIVAEKVKSQCKGCPSLFEHWQAQQKQLEPASLSKATAPRSFLALIQSIRKASKDDILKVLKSASKTSLPQVVDAVTSSQTAASLDAMLEFLNFTDAKGFVLQERFLYACGFSSHPNERMLQALLDISKGKIGNNDIKESVVIIMGALVHKLCQKGGCNLPAVVKVKKMILEGPDSTKVESEVQMYLLALKNSLLPEAIPIFTKYAESEVGAYNTISLTALQRYDVNLMTNEVKLTVNRVYHQNRRIYEKNVRAAAADVILSSNPSYVEVKNLLLSIGNLPYEMNKYMLSKIQDILRFQLPASKVIQQAMKDTISHNYDRFAKVGSSSAYSGFMAQSADVTSTYSLDILYSGSGVLRRSNMNIYGASNGAMLHGLQKGTAQTHGVGWNAVKSTHGLDDESEGGQDISLPQGPGSELLVTELRSVGHKEMIWSKKAS</sequence>
<evidence type="ECO:0000313" key="18">
    <source>
        <dbReference type="EMBL" id="TKS68197.1"/>
    </source>
</evidence>
<comment type="caution">
    <text evidence="14">Lacks conserved residue(s) required for the propagation of feature annotation.</text>
</comment>
<dbReference type="InterPro" id="IPR015819">
    <property type="entry name" value="Lipid_transp_b-sht_shell"/>
</dbReference>
<dbReference type="GO" id="GO:0120013">
    <property type="term" value="F:lipid transfer activity"/>
    <property type="evidence" value="ECO:0007669"/>
    <property type="project" value="UniProtKB-ARBA"/>
</dbReference>